<feature type="compositionally biased region" description="Polar residues" evidence="1">
    <location>
        <begin position="26"/>
        <end position="44"/>
    </location>
</feature>
<evidence type="ECO:0000256" key="1">
    <source>
        <dbReference type="SAM" id="MobiDB-lite"/>
    </source>
</evidence>
<name>A0A1A8KDY5_NOTKU</name>
<reference evidence="2" key="1">
    <citation type="submission" date="2016-05" db="EMBL/GenBank/DDBJ databases">
        <authorList>
            <person name="Lavstsen T."/>
            <person name="Jespersen J.S."/>
        </authorList>
    </citation>
    <scope>NUCLEOTIDE SEQUENCE</scope>
    <source>
        <tissue evidence="2">Brain</tissue>
    </source>
</reference>
<feature type="region of interest" description="Disordered" evidence="1">
    <location>
        <begin position="26"/>
        <end position="52"/>
    </location>
</feature>
<feature type="non-terminal residue" evidence="2">
    <location>
        <position position="52"/>
    </location>
</feature>
<dbReference type="EMBL" id="HAEE01010371">
    <property type="protein sequence ID" value="SBR30421.1"/>
    <property type="molecule type" value="Transcribed_RNA"/>
</dbReference>
<reference evidence="2" key="2">
    <citation type="submission" date="2016-06" db="EMBL/GenBank/DDBJ databases">
        <title>The genome of a short-lived fish provides insights into sex chromosome evolution and the genetic control of aging.</title>
        <authorList>
            <person name="Reichwald K."/>
            <person name="Felder M."/>
            <person name="Petzold A."/>
            <person name="Koch P."/>
            <person name="Groth M."/>
            <person name="Platzer M."/>
        </authorList>
    </citation>
    <scope>NUCLEOTIDE SEQUENCE</scope>
    <source>
        <tissue evidence="2">Brain</tissue>
    </source>
</reference>
<feature type="non-terminal residue" evidence="2">
    <location>
        <position position="1"/>
    </location>
</feature>
<proteinExistence type="predicted"/>
<gene>
    <name evidence="2" type="primary">Nfu_g_1_017011</name>
</gene>
<accession>A0A1A8KDY5</accession>
<organism evidence="2">
    <name type="scientific">Nothobranchius kuhntae</name>
    <name type="common">Beira killifish</name>
    <dbReference type="NCBI Taxonomy" id="321403"/>
    <lineage>
        <taxon>Eukaryota</taxon>
        <taxon>Metazoa</taxon>
        <taxon>Chordata</taxon>
        <taxon>Craniata</taxon>
        <taxon>Vertebrata</taxon>
        <taxon>Euteleostomi</taxon>
        <taxon>Actinopterygii</taxon>
        <taxon>Neopterygii</taxon>
        <taxon>Teleostei</taxon>
        <taxon>Neoteleostei</taxon>
        <taxon>Acanthomorphata</taxon>
        <taxon>Ovalentaria</taxon>
        <taxon>Atherinomorphae</taxon>
        <taxon>Cyprinodontiformes</taxon>
        <taxon>Nothobranchiidae</taxon>
        <taxon>Nothobranchius</taxon>
    </lineage>
</organism>
<evidence type="ECO:0000313" key="2">
    <source>
        <dbReference type="EMBL" id="SBR30421.1"/>
    </source>
</evidence>
<protein>
    <submittedName>
        <fullName evidence="2">Uncharacterized protein</fullName>
    </submittedName>
</protein>
<sequence>PPHQDQLIKATLIIKKTTRKEVFAQLSGTTNSTGGWPSAASSVGSPALDSKL</sequence>
<dbReference type="AlphaFoldDB" id="A0A1A8KDY5"/>